<keyword evidence="4 13" id="KW-0808">Transferase</keyword>
<dbReference type="FunFam" id="2.60.120.10:FF:000032">
    <property type="entry name" value="Mannose-1-phosphate guanylyltransferase/mannose-6-phosphate isomerase"/>
    <property type="match status" value="1"/>
</dbReference>
<dbReference type="STRING" id="525918.SAMN05660964_01057"/>
<protein>
    <recommendedName>
        <fullName evidence="3">mannose-1-phosphate guanylyltransferase</fullName>
        <ecNumber evidence="3">2.7.7.13</ecNumber>
    </recommendedName>
</protein>
<feature type="domain" description="Mannose-6-phosphate isomerase type II C-terminal" evidence="11">
    <location>
        <begin position="357"/>
        <end position="471"/>
    </location>
</feature>
<dbReference type="PANTHER" id="PTHR46390">
    <property type="entry name" value="MANNOSE-1-PHOSPHATE GUANYLYLTRANSFERASE"/>
    <property type="match status" value="1"/>
</dbReference>
<dbReference type="GO" id="GO:0005525">
    <property type="term" value="F:GTP binding"/>
    <property type="evidence" value="ECO:0007669"/>
    <property type="project" value="UniProtKB-KW"/>
</dbReference>
<dbReference type="SUPFAM" id="SSF53448">
    <property type="entry name" value="Nucleotide-diphospho-sugar transferases"/>
    <property type="match status" value="1"/>
</dbReference>
<dbReference type="CDD" id="cd02213">
    <property type="entry name" value="cupin_PMI_typeII_C"/>
    <property type="match status" value="1"/>
</dbReference>
<evidence type="ECO:0000313" key="14">
    <source>
        <dbReference type="Proteomes" id="UP000199397"/>
    </source>
</evidence>
<evidence type="ECO:0000256" key="4">
    <source>
        <dbReference type="ARBA" id="ARBA00022679"/>
    </source>
</evidence>
<dbReference type="InterPro" id="IPR005835">
    <property type="entry name" value="NTP_transferase_dom"/>
</dbReference>
<comment type="catalytic activity">
    <reaction evidence="8">
        <text>alpha-D-mannose 1-phosphate + GTP + H(+) = GDP-alpha-D-mannose + diphosphate</text>
        <dbReference type="Rhea" id="RHEA:15229"/>
        <dbReference type="ChEBI" id="CHEBI:15378"/>
        <dbReference type="ChEBI" id="CHEBI:33019"/>
        <dbReference type="ChEBI" id="CHEBI:37565"/>
        <dbReference type="ChEBI" id="CHEBI:57527"/>
        <dbReference type="ChEBI" id="CHEBI:58409"/>
        <dbReference type="EC" id="2.7.7.13"/>
    </reaction>
</comment>
<dbReference type="InterPro" id="IPR051161">
    <property type="entry name" value="Mannose-6P_isomerase_type2"/>
</dbReference>
<evidence type="ECO:0000259" key="10">
    <source>
        <dbReference type="Pfam" id="PF00483"/>
    </source>
</evidence>
<dbReference type="EC" id="2.7.7.13" evidence="3"/>
<accession>A0A1H3Z4I4</accession>
<feature type="domain" description="Nucleotidyl transferase" evidence="10">
    <location>
        <begin position="7"/>
        <end position="292"/>
    </location>
</feature>
<dbReference type="EMBL" id="FNQP01000005">
    <property type="protein sequence ID" value="SEA18733.1"/>
    <property type="molecule type" value="Genomic_DNA"/>
</dbReference>
<dbReference type="GO" id="GO:0000271">
    <property type="term" value="P:polysaccharide biosynthetic process"/>
    <property type="evidence" value="ECO:0007669"/>
    <property type="project" value="InterPro"/>
</dbReference>
<evidence type="ECO:0000256" key="7">
    <source>
        <dbReference type="ARBA" id="ARBA00023134"/>
    </source>
</evidence>
<organism evidence="13 14">
    <name type="scientific">Thiothrix caldifontis</name>
    <dbReference type="NCBI Taxonomy" id="525918"/>
    <lineage>
        <taxon>Bacteria</taxon>
        <taxon>Pseudomonadati</taxon>
        <taxon>Pseudomonadota</taxon>
        <taxon>Gammaproteobacteria</taxon>
        <taxon>Thiotrichales</taxon>
        <taxon>Thiotrichaceae</taxon>
        <taxon>Thiothrix</taxon>
    </lineage>
</organism>
<dbReference type="Pfam" id="PF22640">
    <property type="entry name" value="ManC_GMP_beta-helix"/>
    <property type="match status" value="1"/>
</dbReference>
<dbReference type="InterPro" id="IPR049577">
    <property type="entry name" value="GMPP_N"/>
</dbReference>
<evidence type="ECO:0000259" key="12">
    <source>
        <dbReference type="Pfam" id="PF22640"/>
    </source>
</evidence>
<sequence length="478" mass="52338">MVTPITPVILSGGSGSRLWPVSRKLRPKQFLPLIAADRTLFQSTLERLEGIVDKQPAVIVCNEEHRFMVAEQLQSIGQTHQGILLEPVGRNTAPAVAVAALSLLEKTGQDPVMLVLPADHVIADVSAFQQAIMQASSLANQGYLVTFGITPLSPETGYGYIEQGEAIIGFDNAWQVAAFAEKPNVEIATAYLNGGKHLWNSGIFMFKASTFLHELETYKPEILAACKKTLAQAQHDLDFVRLDAGAFRECPSDSIDYAVMEHTRHAATVPLTAGWNDVGAWSAVWEVSERDAANNVLRGNVMTHGSGNNLVFTEDRLVTLVGVDDLIVIDTKDATLVAHKSKAQDVKQIVNALEAEGRSEAIIHRLVNRPWGCYDSVDAGERFQVKRITVKPGAKLSLQKHHHRAEHWIVVKGTAEVTCGDKTFLLTENQSTYIPLGSTHRLANPGKVPLELVEVQSGSYLGEDDIVRLEDQYGRNEA</sequence>
<keyword evidence="5 13" id="KW-0548">Nucleotidyltransferase</keyword>
<dbReference type="RefSeq" id="WP_139282123.1">
    <property type="nucleotide sequence ID" value="NZ_FNQP01000005.1"/>
</dbReference>
<reference evidence="13 14" key="1">
    <citation type="submission" date="2016-10" db="EMBL/GenBank/DDBJ databases">
        <authorList>
            <person name="de Groot N.N."/>
        </authorList>
    </citation>
    <scope>NUCLEOTIDE SEQUENCE [LARGE SCALE GENOMIC DNA]</scope>
    <source>
        <strain evidence="13 14">DSM 21228</strain>
    </source>
</reference>
<proteinExistence type="inferred from homology"/>
<keyword evidence="13" id="KW-0413">Isomerase</keyword>
<dbReference type="Gene3D" id="3.90.550.10">
    <property type="entry name" value="Spore Coat Polysaccharide Biosynthesis Protein SpsA, Chain A"/>
    <property type="match status" value="1"/>
</dbReference>
<dbReference type="InterPro" id="IPR029044">
    <property type="entry name" value="Nucleotide-diphossugar_trans"/>
</dbReference>
<dbReference type="InterPro" id="IPR001538">
    <property type="entry name" value="Man6P_isomerase-2_C"/>
</dbReference>
<dbReference type="InterPro" id="IPR011051">
    <property type="entry name" value="RmlC_Cupin_sf"/>
</dbReference>
<name>A0A1H3Z4I4_9GAMM</name>
<comment type="pathway">
    <text evidence="1">Nucleotide-sugar biosynthesis; GDP-alpha-D-mannose biosynthesis; GDP-alpha-D-mannose from alpha-D-mannose 1-phosphate (GTP route): step 1/1.</text>
</comment>
<dbReference type="FunFam" id="3.90.550.10:FF:000046">
    <property type="entry name" value="Mannose-1-phosphate guanylyltransferase (GDP)"/>
    <property type="match status" value="1"/>
</dbReference>
<dbReference type="Pfam" id="PF00483">
    <property type="entry name" value="NTP_transferase"/>
    <property type="match status" value="1"/>
</dbReference>
<evidence type="ECO:0000256" key="9">
    <source>
        <dbReference type="RuleBase" id="RU004190"/>
    </source>
</evidence>
<dbReference type="InterPro" id="IPR054566">
    <property type="entry name" value="ManC/GMP-like_b-helix"/>
</dbReference>
<dbReference type="CDD" id="cd02509">
    <property type="entry name" value="GDP-M1P_Guanylyltransferase"/>
    <property type="match status" value="1"/>
</dbReference>
<evidence type="ECO:0000256" key="5">
    <source>
        <dbReference type="ARBA" id="ARBA00022695"/>
    </source>
</evidence>
<evidence type="ECO:0000256" key="1">
    <source>
        <dbReference type="ARBA" id="ARBA00004823"/>
    </source>
</evidence>
<dbReference type="Pfam" id="PF01050">
    <property type="entry name" value="MannoseP_isomer"/>
    <property type="match status" value="1"/>
</dbReference>
<keyword evidence="6" id="KW-0547">Nucleotide-binding</keyword>
<dbReference type="OrthoDB" id="9806359at2"/>
<dbReference type="NCBIfam" id="TIGR01479">
    <property type="entry name" value="GMP_PMI"/>
    <property type="match status" value="1"/>
</dbReference>
<comment type="similarity">
    <text evidence="2 9">Belongs to the mannose-6-phosphate isomerase type 2 family.</text>
</comment>
<dbReference type="GO" id="GO:0004475">
    <property type="term" value="F:mannose-1-phosphate guanylyltransferase (GTP) activity"/>
    <property type="evidence" value="ECO:0007669"/>
    <property type="project" value="UniProtKB-EC"/>
</dbReference>
<keyword evidence="7" id="KW-0342">GTP-binding</keyword>
<dbReference type="GO" id="GO:0009298">
    <property type="term" value="P:GDP-mannose biosynthetic process"/>
    <property type="evidence" value="ECO:0007669"/>
    <property type="project" value="UniProtKB-UniPathway"/>
</dbReference>
<keyword evidence="14" id="KW-1185">Reference proteome</keyword>
<dbReference type="Gene3D" id="2.60.120.10">
    <property type="entry name" value="Jelly Rolls"/>
    <property type="match status" value="1"/>
</dbReference>
<evidence type="ECO:0000256" key="8">
    <source>
        <dbReference type="ARBA" id="ARBA00047343"/>
    </source>
</evidence>
<dbReference type="GO" id="GO:0016853">
    <property type="term" value="F:isomerase activity"/>
    <property type="evidence" value="ECO:0007669"/>
    <property type="project" value="UniProtKB-KW"/>
</dbReference>
<evidence type="ECO:0000256" key="3">
    <source>
        <dbReference type="ARBA" id="ARBA00012387"/>
    </source>
</evidence>
<dbReference type="UniPathway" id="UPA00126">
    <property type="reaction ID" value="UER00930"/>
</dbReference>
<feature type="domain" description="MannoseP isomerase/GMP-like beta-helix" evidence="12">
    <location>
        <begin position="300"/>
        <end position="353"/>
    </location>
</feature>
<dbReference type="AlphaFoldDB" id="A0A1H3Z4I4"/>
<dbReference type="Proteomes" id="UP000199397">
    <property type="component" value="Unassembled WGS sequence"/>
</dbReference>
<evidence type="ECO:0000256" key="6">
    <source>
        <dbReference type="ARBA" id="ARBA00022741"/>
    </source>
</evidence>
<dbReference type="InterPro" id="IPR006375">
    <property type="entry name" value="Man1P_GuaTrfase/Man6P_Isoase"/>
</dbReference>
<dbReference type="SUPFAM" id="SSF51182">
    <property type="entry name" value="RmlC-like cupins"/>
    <property type="match status" value="1"/>
</dbReference>
<gene>
    <name evidence="13" type="ORF">SAMN05660964_01057</name>
</gene>
<evidence type="ECO:0000259" key="11">
    <source>
        <dbReference type="Pfam" id="PF01050"/>
    </source>
</evidence>
<dbReference type="InterPro" id="IPR014710">
    <property type="entry name" value="RmlC-like_jellyroll"/>
</dbReference>
<evidence type="ECO:0000256" key="2">
    <source>
        <dbReference type="ARBA" id="ARBA00006115"/>
    </source>
</evidence>
<evidence type="ECO:0000313" key="13">
    <source>
        <dbReference type="EMBL" id="SEA18733.1"/>
    </source>
</evidence>
<dbReference type="PANTHER" id="PTHR46390:SF1">
    <property type="entry name" value="MANNOSE-1-PHOSPHATE GUANYLYLTRANSFERASE"/>
    <property type="match status" value="1"/>
</dbReference>